<dbReference type="SMART" id="SM00368">
    <property type="entry name" value="LRR_RI"/>
    <property type="match status" value="4"/>
</dbReference>
<keyword evidence="3" id="KW-1185">Reference proteome</keyword>
<dbReference type="KEGG" id="pret:103472686"/>
<dbReference type="PANTHER" id="PTHR46984">
    <property type="entry name" value="LEUCINE-RICH REPEAT-CONTAINING PROTEIN 71"/>
    <property type="match status" value="1"/>
</dbReference>
<reference evidence="2" key="3">
    <citation type="submission" date="2025-09" db="UniProtKB">
        <authorList>
            <consortium name="Ensembl"/>
        </authorList>
    </citation>
    <scope>IDENTIFICATION</scope>
    <source>
        <strain evidence="2">Guanapo</strain>
    </source>
</reference>
<dbReference type="InterPro" id="IPR053040">
    <property type="entry name" value="LRR-containing_protein_71"/>
</dbReference>
<reference evidence="3" key="1">
    <citation type="submission" date="2013-11" db="EMBL/GenBank/DDBJ databases">
        <title>The genomic landscape of the Guanapo guppy.</title>
        <authorList>
            <person name="Kuenstner A."/>
            <person name="Dreyer C."/>
        </authorList>
    </citation>
    <scope>NUCLEOTIDE SEQUENCE</scope>
    <source>
        <strain evidence="3">Guanapo</strain>
    </source>
</reference>
<dbReference type="Pfam" id="PF13516">
    <property type="entry name" value="LRR_6"/>
    <property type="match status" value="4"/>
</dbReference>
<dbReference type="Gene3D" id="3.80.10.10">
    <property type="entry name" value="Ribonuclease Inhibitor"/>
    <property type="match status" value="2"/>
</dbReference>
<reference evidence="2" key="2">
    <citation type="submission" date="2025-08" db="UniProtKB">
        <authorList>
            <consortium name="Ensembl"/>
        </authorList>
    </citation>
    <scope>IDENTIFICATION</scope>
    <source>
        <strain evidence="2">Guanapo</strain>
    </source>
</reference>
<dbReference type="Bgee" id="ENSPREG00000019135">
    <property type="expression patterns" value="Expressed in caudal fin and 1 other cell type or tissue"/>
</dbReference>
<name>A0A3P9Q342_POERE</name>
<dbReference type="RefSeq" id="XP_008420704.1">
    <property type="nucleotide sequence ID" value="XM_008422482.2"/>
</dbReference>
<evidence type="ECO:0000256" key="1">
    <source>
        <dbReference type="SAM" id="MobiDB-lite"/>
    </source>
</evidence>
<sequence length="486" mass="53566">MSRKKQPKDKVVQEVEETPKVTDTKSQQQHPEPIPVQTFDDYHCTGNVEVDFRMLCSLLNMKPVPPVIRQIPPSIDSEIAFKEDEDLKGSGFPLRGTPCLCIELENDDPNCTRKMRISGWKVNYKIFKAVLKMLSSMPTLQCIHFWQAALSDPMVISLANTSLGSNLRAVTLEGNPLLQNSYHLLLSEDSNLTHLSLRNNQIREEGARLIGSALSTCKSANKNLLSLNLAFNNIGDAGAAHIAQGLRLNNTLVILSLANNNIGDAGAAHLAMTFGELTLLHEEIVERRKMILHKLQSSLRVDLEQTAGSHLSALHSASSKGEAKSTSKKKNKATKKDEKTADSKVKKGPEGKRPQSRIKSGGKEKLSPQEDKSSCNLIEGEGLETGNPLLVQSVHRRDGVLCMPGNTTLTSLNLSGNKITEKSLPLFLASLERQEEAGGNLQRLILQRNLFPADAECYIKIKEMKALADRLVEQNSVPMEEEAKET</sequence>
<dbReference type="PANTHER" id="PTHR46984:SF1">
    <property type="entry name" value="LEUCINE-RICH REPEAT-CONTAINING PROTEIN 71"/>
    <property type="match status" value="1"/>
</dbReference>
<dbReference type="CTD" id="149499"/>
<feature type="compositionally biased region" description="Basic and acidic residues" evidence="1">
    <location>
        <begin position="8"/>
        <end position="23"/>
    </location>
</feature>
<feature type="compositionally biased region" description="Basic and acidic residues" evidence="1">
    <location>
        <begin position="361"/>
        <end position="373"/>
    </location>
</feature>
<evidence type="ECO:0000313" key="2">
    <source>
        <dbReference type="Ensembl" id="ENSPREP00000028268.1"/>
    </source>
</evidence>
<dbReference type="PROSITE" id="PS51450">
    <property type="entry name" value="LRR"/>
    <property type="match status" value="1"/>
</dbReference>
<proteinExistence type="predicted"/>
<dbReference type="InterPro" id="IPR032675">
    <property type="entry name" value="LRR_dom_sf"/>
</dbReference>
<dbReference type="OrthoDB" id="120976at2759"/>
<dbReference type="GeneTree" id="ENSGT00440000034367"/>
<feature type="region of interest" description="Disordered" evidence="1">
    <location>
        <begin position="312"/>
        <end position="373"/>
    </location>
</feature>
<dbReference type="STRING" id="8081.ENSPREP00000028268"/>
<dbReference type="SUPFAM" id="SSF52047">
    <property type="entry name" value="RNI-like"/>
    <property type="match status" value="1"/>
</dbReference>
<dbReference type="AlphaFoldDB" id="A0A3P9Q342"/>
<feature type="compositionally biased region" description="Basic and acidic residues" evidence="1">
    <location>
        <begin position="334"/>
        <end position="353"/>
    </location>
</feature>
<dbReference type="GeneID" id="103472686"/>
<protein>
    <submittedName>
        <fullName evidence="2">Leucine rich repeat containing 71</fullName>
    </submittedName>
</protein>
<dbReference type="Proteomes" id="UP000242638">
    <property type="component" value="Unassembled WGS sequence"/>
</dbReference>
<dbReference type="InterPro" id="IPR001611">
    <property type="entry name" value="Leu-rich_rpt"/>
</dbReference>
<feature type="region of interest" description="Disordered" evidence="1">
    <location>
        <begin position="1"/>
        <end position="38"/>
    </location>
</feature>
<organism evidence="2 3">
    <name type="scientific">Poecilia reticulata</name>
    <name type="common">Guppy</name>
    <name type="synonym">Acanthophacelus reticulatus</name>
    <dbReference type="NCBI Taxonomy" id="8081"/>
    <lineage>
        <taxon>Eukaryota</taxon>
        <taxon>Metazoa</taxon>
        <taxon>Chordata</taxon>
        <taxon>Craniata</taxon>
        <taxon>Vertebrata</taxon>
        <taxon>Euteleostomi</taxon>
        <taxon>Actinopterygii</taxon>
        <taxon>Neopterygii</taxon>
        <taxon>Teleostei</taxon>
        <taxon>Neoteleostei</taxon>
        <taxon>Acanthomorphata</taxon>
        <taxon>Ovalentaria</taxon>
        <taxon>Atherinomorphae</taxon>
        <taxon>Cyprinodontiformes</taxon>
        <taxon>Poeciliidae</taxon>
        <taxon>Poeciliinae</taxon>
        <taxon>Poecilia</taxon>
    </lineage>
</organism>
<dbReference type="OMA" id="VQYQVQF"/>
<dbReference type="Ensembl" id="ENSPRET00000028579.1">
    <property type="protein sequence ID" value="ENSPREP00000028268.1"/>
    <property type="gene ID" value="ENSPREG00000019135.1"/>
</dbReference>
<accession>A0A3P9Q342</accession>
<evidence type="ECO:0000313" key="3">
    <source>
        <dbReference type="Proteomes" id="UP000242638"/>
    </source>
</evidence>